<dbReference type="InterPro" id="IPR050509">
    <property type="entry name" value="CoA-transferase_III"/>
</dbReference>
<name>A0A3A9XVD6_9ACTN</name>
<sequence length="501" mass="52984">MGRVAAAHRGRVAGGGRGGPARPPGAAGVEPDRERAHRRADPFRDPQGRRRVPGRGLGLVLRRWPAAAGGVGEVAAHRRRSHPLRPDRLPGGCGSRAGVGTGGGDAVSAPLHGVKVVDLATLFAGPLAAAFLGDFGADVIKVEHPAKPDPSRGHGPAKDGVGLWWKVLGRNKRTVTCNLSDPEGAALLRRLLADADVLVENFRPGTLERWGLGPAELHEVNPRLVIARISGFGQVGPYARRPGFGTLAEAMSGFAAATGEPDGPPTLPPFGLADSVTALAAAYAVMLALRTRDASGVGQVVDLAIIEPIMAMLGPQITWYDQLGYIQPRLGNRSNNNAPRNTYRCADGRWVAISTSAQSIAERVVRLVGRPELVDERWFATGSGRAAHADELDAAVGAWVAQRDRDEVVAAFEAAQAAVAPVYDVRDILADPQYAALGTVRSVPDEELGQVRMQNVPFRLSETPGEIRHAGRRHGQDTEAVFAELGLSADELAELRARGVI</sequence>
<evidence type="ECO:0000256" key="2">
    <source>
        <dbReference type="ARBA" id="ARBA00022679"/>
    </source>
</evidence>
<keyword evidence="2 4" id="KW-0808">Transferase</keyword>
<dbReference type="Pfam" id="PF02515">
    <property type="entry name" value="CoA_transf_3"/>
    <property type="match status" value="1"/>
</dbReference>
<comment type="similarity">
    <text evidence="1">Belongs to the CoA-transferase III family.</text>
</comment>
<comment type="caution">
    <text evidence="4">The sequence shown here is derived from an EMBL/GenBank/DDBJ whole genome shotgun (WGS) entry which is preliminary data.</text>
</comment>
<dbReference type="Gene3D" id="3.40.50.10540">
    <property type="entry name" value="Crotonobetainyl-coa:carnitine coa-transferase, domain 1"/>
    <property type="match status" value="1"/>
</dbReference>
<evidence type="ECO:0000256" key="1">
    <source>
        <dbReference type="ARBA" id="ARBA00008383"/>
    </source>
</evidence>
<dbReference type="GO" id="GO:0016740">
    <property type="term" value="F:transferase activity"/>
    <property type="evidence" value="ECO:0007669"/>
    <property type="project" value="UniProtKB-KW"/>
</dbReference>
<dbReference type="InterPro" id="IPR044855">
    <property type="entry name" value="CoA-Trfase_III_dom3_sf"/>
</dbReference>
<accession>A0A3A9XVD6</accession>
<evidence type="ECO:0000313" key="4">
    <source>
        <dbReference type="EMBL" id="RKN29201.1"/>
    </source>
</evidence>
<dbReference type="Proteomes" id="UP000275865">
    <property type="component" value="Unassembled WGS sequence"/>
</dbReference>
<dbReference type="Gene3D" id="3.30.1540.10">
    <property type="entry name" value="formyl-coa transferase, domain 3"/>
    <property type="match status" value="1"/>
</dbReference>
<gene>
    <name evidence="4" type="ORF">D7044_23670</name>
</gene>
<dbReference type="SUPFAM" id="SSF89796">
    <property type="entry name" value="CoA-transferase family III (CaiB/BaiF)"/>
    <property type="match status" value="1"/>
</dbReference>
<evidence type="ECO:0000313" key="5">
    <source>
        <dbReference type="Proteomes" id="UP000275865"/>
    </source>
</evidence>
<organism evidence="4 5">
    <name type="scientific">Micromonospora musae</name>
    <dbReference type="NCBI Taxonomy" id="1894970"/>
    <lineage>
        <taxon>Bacteria</taxon>
        <taxon>Bacillati</taxon>
        <taxon>Actinomycetota</taxon>
        <taxon>Actinomycetes</taxon>
        <taxon>Micromonosporales</taxon>
        <taxon>Micromonosporaceae</taxon>
        <taxon>Micromonospora</taxon>
    </lineage>
</organism>
<dbReference type="PANTHER" id="PTHR48228">
    <property type="entry name" value="SUCCINYL-COA--D-CITRAMALATE COA-TRANSFERASE"/>
    <property type="match status" value="1"/>
</dbReference>
<dbReference type="AlphaFoldDB" id="A0A3A9XVD6"/>
<feature type="compositionally biased region" description="Basic and acidic residues" evidence="3">
    <location>
        <begin position="30"/>
        <end position="48"/>
    </location>
</feature>
<feature type="region of interest" description="Disordered" evidence="3">
    <location>
        <begin position="1"/>
        <end position="52"/>
    </location>
</feature>
<dbReference type="PANTHER" id="PTHR48228:SF6">
    <property type="entry name" value="L-CARNITINE COA-TRANSFERASE"/>
    <property type="match status" value="1"/>
</dbReference>
<reference evidence="4 5" key="1">
    <citation type="submission" date="2018-09" db="EMBL/GenBank/DDBJ databases">
        <title>Micromonospora sp. nov. MS1-9, isolated from a root of Musa sp.</title>
        <authorList>
            <person name="Kuncharoen N."/>
            <person name="Kudo T."/>
            <person name="Ohkuma M."/>
            <person name="Yuki M."/>
            <person name="Tanasupawat S."/>
        </authorList>
    </citation>
    <scope>NUCLEOTIDE SEQUENCE [LARGE SCALE GENOMIC DNA]</scope>
    <source>
        <strain evidence="4 5">MS1-9</strain>
    </source>
</reference>
<proteinExistence type="inferred from homology"/>
<dbReference type="InterPro" id="IPR023606">
    <property type="entry name" value="CoA-Trfase_III_dom_1_sf"/>
</dbReference>
<protein>
    <submittedName>
        <fullName evidence="4">CoA transferase</fullName>
    </submittedName>
</protein>
<dbReference type="EMBL" id="RAZT01000012">
    <property type="protein sequence ID" value="RKN29201.1"/>
    <property type="molecule type" value="Genomic_DNA"/>
</dbReference>
<feature type="compositionally biased region" description="Basic residues" evidence="3">
    <location>
        <begin position="1"/>
        <end position="11"/>
    </location>
</feature>
<evidence type="ECO:0000256" key="3">
    <source>
        <dbReference type="SAM" id="MobiDB-lite"/>
    </source>
</evidence>
<dbReference type="InterPro" id="IPR003673">
    <property type="entry name" value="CoA-Trfase_fam_III"/>
</dbReference>